<organism evidence="2 3">
    <name type="scientific">Chryseobacterium oncorhynchi</name>
    <dbReference type="NCBI Taxonomy" id="741074"/>
    <lineage>
        <taxon>Bacteria</taxon>
        <taxon>Pseudomonadati</taxon>
        <taxon>Bacteroidota</taxon>
        <taxon>Flavobacteriia</taxon>
        <taxon>Flavobacteriales</taxon>
        <taxon>Weeksellaceae</taxon>
        <taxon>Chryseobacterium group</taxon>
        <taxon>Chryseobacterium</taxon>
    </lineage>
</organism>
<dbReference type="EMBL" id="PPEI02000001">
    <property type="protein sequence ID" value="PWN67606.1"/>
    <property type="molecule type" value="Genomic_DNA"/>
</dbReference>
<evidence type="ECO:0000313" key="3">
    <source>
        <dbReference type="Proteomes" id="UP000236182"/>
    </source>
</evidence>
<reference evidence="2" key="1">
    <citation type="submission" date="2018-04" db="EMBL/GenBank/DDBJ databases">
        <title>Draft Genome Sequences of Chryseobacterium lactis NCTC11390T isolated from milk, Chryseobacterium oncorhynchi 701B-08T from rainbow trout, and Chryseobacterium viscerum 687B-08T from diseased fish.</title>
        <authorList>
            <person name="Jeong J.-J."/>
            <person name="Lee Y.J."/>
            <person name="Pathiraja D."/>
            <person name="Park B."/>
            <person name="Choi I.-G."/>
            <person name="Kim K.D."/>
        </authorList>
    </citation>
    <scope>NUCLEOTIDE SEQUENCE [LARGE SCALE GENOMIC DNA]</scope>
    <source>
        <strain evidence="2">701B-08</strain>
    </source>
</reference>
<keyword evidence="1" id="KW-0175">Coiled coil</keyword>
<keyword evidence="3" id="KW-1185">Reference proteome</keyword>
<protein>
    <submittedName>
        <fullName evidence="2">Uncharacterized protein</fullName>
    </submittedName>
</protein>
<evidence type="ECO:0000256" key="1">
    <source>
        <dbReference type="SAM" id="Coils"/>
    </source>
</evidence>
<proteinExistence type="predicted"/>
<accession>A0A316X4B8</accession>
<gene>
    <name evidence="2" type="ORF">C1638_003175</name>
</gene>
<dbReference type="Proteomes" id="UP000236182">
    <property type="component" value="Unassembled WGS sequence"/>
</dbReference>
<dbReference type="AlphaFoldDB" id="A0A316X4B8"/>
<sequence>MDCRKIRTQKNKIKIIMKFQKMLAGLLGLAMVESKDNQVQLSDDERAKLKTQLGEADAATLIEQANLELTGVGNAKTQLQAVREQLENKSAENAQQSTIIENLNTDLQKSKKTIAKLVESPETVTETISTVQAAFGSGPIVAISGFLMGIQENLFKMDRPWNTRAVAGMSAPQTSFDNELVLNTLNEDIKGFVAEYPSKFESLFEKKFTLPELWKQNTIFGVADKLVSAHISVNEVTQPRKAVWVAKGGVTIKPEVMEVKPVQIDLQFDYWALQALETNWMYQFNKEGSQAYKMSFIEFLIIKYLEKARSEDADVLVRGVYSEKPEKYDKPVTYLIRNNGVFKQLFDARDITKKFRAFYLGDLTESNVLDYVEAAIQSLPIDIRNMDLQFVWSPYWIRKYKERDREVFGGNNDYTGLVKSPRDYDNIEFVPLNQLEGSKFFFITFKDNVKILEYKPQEKSLLTFEKFLRDVYAFADYRLGIGVNHIGLETDPDNPLKYELQAVWSNTEPLFDKNFYIPFFDFANGIVNANHNRITPVVDFTTDITSIKGNIGNYLFIRGNVSLTSNVKVKKNAELLLTSDFDLKSGGTLTLVKAGATWKEVSRTTAPEISPTKMEFKTDTIVYEKSNQFVYKGTVAVNLASITGGAEGNTIRIFGGEAAGSALTVKTVGNIKTASDYVMDSAAKYIDLIFIDGVWNEYSRG</sequence>
<evidence type="ECO:0000313" key="2">
    <source>
        <dbReference type="EMBL" id="PWN67606.1"/>
    </source>
</evidence>
<comment type="caution">
    <text evidence="2">The sequence shown here is derived from an EMBL/GenBank/DDBJ whole genome shotgun (WGS) entry which is preliminary data.</text>
</comment>
<name>A0A316X4B8_9FLAO</name>
<feature type="coiled-coil region" evidence="1">
    <location>
        <begin position="72"/>
        <end position="120"/>
    </location>
</feature>